<organism evidence="1">
    <name type="scientific">uncultured Desulfobacterium sp</name>
    <dbReference type="NCBI Taxonomy" id="201089"/>
    <lineage>
        <taxon>Bacteria</taxon>
        <taxon>Pseudomonadati</taxon>
        <taxon>Thermodesulfobacteriota</taxon>
        <taxon>Desulfobacteria</taxon>
        <taxon>Desulfobacterales</taxon>
        <taxon>Desulfobacteriaceae</taxon>
        <taxon>Desulfobacterium</taxon>
        <taxon>environmental samples</taxon>
    </lineage>
</organism>
<sequence>MLHLKTQQRGPLHEQYSRWYYEKYTTAAKLTSSEKERIKKISKFHYKEEVLK</sequence>
<accession>E1Y9S1</accession>
<name>E1Y9S1_9BACT</name>
<proteinExistence type="predicted"/>
<evidence type="ECO:0000313" key="2">
    <source>
        <dbReference type="EMBL" id="CBX28918.1"/>
    </source>
</evidence>
<dbReference type="EMBL" id="FR695870">
    <property type="protein sequence ID" value="CBX28918.1"/>
    <property type="molecule type" value="Genomic_DNA"/>
</dbReference>
<reference evidence="1" key="1">
    <citation type="journal article" date="2011" name="Environ. Microbiol.">
        <title>Genomic insights into the metabolic potential of the polycyclic aromatic hydrocarbon degrading sulfate-reducing Deltaproteobacterium N47.</title>
        <authorList>
            <person name="Bergmann F."/>
            <person name="Selesi D."/>
            <person name="Weinmaier T."/>
            <person name="Tischler P."/>
            <person name="Rattei T."/>
            <person name="Meckenstock R.U."/>
        </authorList>
    </citation>
    <scope>NUCLEOTIDE SEQUENCE</scope>
</reference>
<protein>
    <submittedName>
        <fullName evidence="1">Uncharacterized protein</fullName>
    </submittedName>
</protein>
<dbReference type="AlphaFoldDB" id="E1Y9S1"/>
<evidence type="ECO:0000313" key="1">
    <source>
        <dbReference type="EMBL" id="CBX27315.1"/>
    </source>
</evidence>
<gene>
    <name evidence="2" type="ORF">N47_B20640</name>
    <name evidence="1" type="ORF">N47_H21370</name>
</gene>
<dbReference type="EMBL" id="FR695866">
    <property type="protein sequence ID" value="CBX27315.1"/>
    <property type="molecule type" value="Genomic_DNA"/>
</dbReference>